<dbReference type="GO" id="GO:0004521">
    <property type="term" value="F:RNA endonuclease activity"/>
    <property type="evidence" value="ECO:0007669"/>
    <property type="project" value="UniProtKB-UniRule"/>
</dbReference>
<feature type="binding site" evidence="7">
    <location>
        <position position="134"/>
    </location>
    <ligand>
        <name>Zn(2+)</name>
        <dbReference type="ChEBI" id="CHEBI:29105"/>
        <note>catalytic</note>
    </ligand>
</feature>
<keyword evidence="2 7" id="KW-0540">Nuclease</keyword>
<dbReference type="NCBIfam" id="TIGR00043">
    <property type="entry name" value="rRNA maturation RNase YbeY"/>
    <property type="match status" value="1"/>
</dbReference>
<feature type="binding site" evidence="7">
    <location>
        <position position="144"/>
    </location>
    <ligand>
        <name>Zn(2+)</name>
        <dbReference type="ChEBI" id="CHEBI:29105"/>
        <note>catalytic</note>
    </ligand>
</feature>
<dbReference type="PANTHER" id="PTHR46986">
    <property type="entry name" value="ENDORIBONUCLEASE YBEY, CHLOROPLASTIC"/>
    <property type="match status" value="1"/>
</dbReference>
<gene>
    <name evidence="7" type="primary">ybeY</name>
    <name evidence="9" type="ORF">RC74_02820</name>
</gene>
<comment type="similarity">
    <text evidence="1 7">Belongs to the endoribonuclease YbeY family.</text>
</comment>
<keyword evidence="7" id="KW-0963">Cytoplasm</keyword>
<keyword evidence="3 7" id="KW-0479">Metal-binding</keyword>
<dbReference type="HAMAP" id="MF_00009">
    <property type="entry name" value="Endoribonucl_YbeY"/>
    <property type="match status" value="1"/>
</dbReference>
<dbReference type="KEGG" id="hat:RC74_02820"/>
<dbReference type="SUPFAM" id="SSF55486">
    <property type="entry name" value="Metalloproteases ('zincins'), catalytic domain"/>
    <property type="match status" value="1"/>
</dbReference>
<dbReference type="GO" id="GO:0005737">
    <property type="term" value="C:cytoplasm"/>
    <property type="evidence" value="ECO:0007669"/>
    <property type="project" value="UniProtKB-SubCell"/>
</dbReference>
<dbReference type="GO" id="GO:0006364">
    <property type="term" value="P:rRNA processing"/>
    <property type="evidence" value="ECO:0007669"/>
    <property type="project" value="UniProtKB-UniRule"/>
</dbReference>
<reference evidence="9 10" key="1">
    <citation type="submission" date="2016-02" db="EMBL/GenBank/DDBJ databases">
        <title>Complete genome sequence of Halocynthiibacter arcticus PAMC 20958t from arctic marine sediment.</title>
        <authorList>
            <person name="Lee Y.M."/>
            <person name="Baek K."/>
            <person name="Lee H.K."/>
            <person name="Shin S.C."/>
        </authorList>
    </citation>
    <scope>NUCLEOTIDE SEQUENCE [LARGE SCALE GENOMIC DNA]</scope>
    <source>
        <strain evidence="9">PAMC 20958</strain>
    </source>
</reference>
<keyword evidence="10" id="KW-1185">Reference proteome</keyword>
<dbReference type="OrthoDB" id="9807740at2"/>
<keyword evidence="5 7" id="KW-0378">Hydrolase</keyword>
<dbReference type="PROSITE" id="PS01306">
    <property type="entry name" value="UPF0054"/>
    <property type="match status" value="1"/>
</dbReference>
<keyword evidence="7" id="KW-0690">Ribosome biogenesis</keyword>
<dbReference type="RefSeq" id="WP_039001530.1">
    <property type="nucleotide sequence ID" value="NZ_CP014327.1"/>
</dbReference>
<comment type="subcellular location">
    <subcellularLocation>
        <location evidence="7">Cytoplasm</location>
    </subcellularLocation>
</comment>
<evidence type="ECO:0000256" key="5">
    <source>
        <dbReference type="ARBA" id="ARBA00022801"/>
    </source>
</evidence>
<dbReference type="Pfam" id="PF02130">
    <property type="entry name" value="YbeY"/>
    <property type="match status" value="1"/>
</dbReference>
<dbReference type="AlphaFoldDB" id="A0A126UWA0"/>
<keyword evidence="7" id="KW-0698">rRNA processing</keyword>
<dbReference type="GO" id="GO:0004222">
    <property type="term" value="F:metalloendopeptidase activity"/>
    <property type="evidence" value="ECO:0007669"/>
    <property type="project" value="InterPro"/>
</dbReference>
<dbReference type="GO" id="GO:0008270">
    <property type="term" value="F:zinc ion binding"/>
    <property type="evidence" value="ECO:0007669"/>
    <property type="project" value="UniProtKB-UniRule"/>
</dbReference>
<evidence type="ECO:0000256" key="4">
    <source>
        <dbReference type="ARBA" id="ARBA00022759"/>
    </source>
</evidence>
<dbReference type="Gene3D" id="3.40.390.30">
    <property type="entry name" value="Metalloproteases ('zincins'), catalytic domain"/>
    <property type="match status" value="1"/>
</dbReference>
<dbReference type="PANTHER" id="PTHR46986:SF1">
    <property type="entry name" value="ENDORIBONUCLEASE YBEY, CHLOROPLASTIC"/>
    <property type="match status" value="1"/>
</dbReference>
<evidence type="ECO:0000256" key="8">
    <source>
        <dbReference type="SAM" id="MobiDB-lite"/>
    </source>
</evidence>
<dbReference type="EC" id="3.1.-.-" evidence="7"/>
<sequence length="172" mass="19019">MKQIVDITTEDARWDEVGIEELAQSAATATLDFLKISDGFEISLLACDDNRIAELNSEFRDKGDATNVLSWPSEERAAEIDGELPENPEPDSQSADFGMPDELGDIAISYDTCAREAADEGKPIGHHVTHLIVHGVLHLLGYDHIREKDADLMEGLERDILETLSIPDPYKT</sequence>
<keyword evidence="6 7" id="KW-0862">Zinc</keyword>
<dbReference type="Proteomes" id="UP000070371">
    <property type="component" value="Chromosome"/>
</dbReference>
<evidence type="ECO:0000256" key="6">
    <source>
        <dbReference type="ARBA" id="ARBA00022833"/>
    </source>
</evidence>
<feature type="binding site" evidence="7">
    <location>
        <position position="138"/>
    </location>
    <ligand>
        <name>Zn(2+)</name>
        <dbReference type="ChEBI" id="CHEBI:29105"/>
        <note>catalytic</note>
    </ligand>
</feature>
<evidence type="ECO:0000313" key="10">
    <source>
        <dbReference type="Proteomes" id="UP000070371"/>
    </source>
</evidence>
<dbReference type="InterPro" id="IPR020549">
    <property type="entry name" value="YbeY_CS"/>
</dbReference>
<dbReference type="EMBL" id="CP014327">
    <property type="protein sequence ID" value="AML50338.1"/>
    <property type="molecule type" value="Genomic_DNA"/>
</dbReference>
<comment type="function">
    <text evidence="7">Single strand-specific metallo-endoribonuclease involved in late-stage 70S ribosome quality control and in maturation of the 3' terminus of the 16S rRNA.</text>
</comment>
<dbReference type="STRING" id="1579316.RC74_02820"/>
<protein>
    <recommendedName>
        <fullName evidence="7">Endoribonuclease YbeY</fullName>
        <ecNumber evidence="7">3.1.-.-</ecNumber>
    </recommendedName>
</protein>
<proteinExistence type="inferred from homology"/>
<organism evidence="9 10">
    <name type="scientific">Falsihalocynthiibacter arcticus</name>
    <dbReference type="NCBI Taxonomy" id="1579316"/>
    <lineage>
        <taxon>Bacteria</taxon>
        <taxon>Pseudomonadati</taxon>
        <taxon>Pseudomonadota</taxon>
        <taxon>Alphaproteobacteria</taxon>
        <taxon>Rhodobacterales</taxon>
        <taxon>Roseobacteraceae</taxon>
        <taxon>Falsihalocynthiibacter</taxon>
    </lineage>
</organism>
<comment type="cofactor">
    <cofactor evidence="7">
        <name>Zn(2+)</name>
        <dbReference type="ChEBI" id="CHEBI:29105"/>
    </cofactor>
    <text evidence="7">Binds 1 zinc ion.</text>
</comment>
<feature type="region of interest" description="Disordered" evidence="8">
    <location>
        <begin position="79"/>
        <end position="98"/>
    </location>
</feature>
<keyword evidence="4 7" id="KW-0255">Endonuclease</keyword>
<feature type="compositionally biased region" description="Acidic residues" evidence="8">
    <location>
        <begin position="80"/>
        <end position="89"/>
    </location>
</feature>
<evidence type="ECO:0000313" key="9">
    <source>
        <dbReference type="EMBL" id="AML50338.1"/>
    </source>
</evidence>
<name>A0A126UWA0_9RHOB</name>
<dbReference type="InterPro" id="IPR002036">
    <property type="entry name" value="YbeY"/>
</dbReference>
<accession>A0A126UWA0</accession>
<evidence type="ECO:0000256" key="7">
    <source>
        <dbReference type="HAMAP-Rule" id="MF_00009"/>
    </source>
</evidence>
<evidence type="ECO:0000256" key="1">
    <source>
        <dbReference type="ARBA" id="ARBA00010875"/>
    </source>
</evidence>
<evidence type="ECO:0000256" key="2">
    <source>
        <dbReference type="ARBA" id="ARBA00022722"/>
    </source>
</evidence>
<dbReference type="InterPro" id="IPR023091">
    <property type="entry name" value="MetalPrtase_cat_dom_sf_prd"/>
</dbReference>
<evidence type="ECO:0000256" key="3">
    <source>
        <dbReference type="ARBA" id="ARBA00022723"/>
    </source>
</evidence>